<dbReference type="OrthoDB" id="6342549at2759"/>
<dbReference type="InterPro" id="IPR011333">
    <property type="entry name" value="SKP1/BTB/POZ_sf"/>
</dbReference>
<evidence type="ECO:0000313" key="4">
    <source>
        <dbReference type="Proteomes" id="UP000326759"/>
    </source>
</evidence>
<dbReference type="SUPFAM" id="SSF54695">
    <property type="entry name" value="POZ domain"/>
    <property type="match status" value="1"/>
</dbReference>
<sequence length="135" mass="15474">MQKMVEQHFCLRWNNYRTNITAEFETLREGEHFVDVTLACDGRQLKAHKVVLSACSPYFKELLQGNPCSHPIIILKDVAYTHMRSLLEFMYAGEVNISQAHLGSFLHTAEALKIRGLAESSDTERKDGVWYKVSL</sequence>
<dbReference type="PANTHER" id="PTHR23110:SF99">
    <property type="entry name" value="BROAD-COMPLEX CORE PROTEIN ISOFORM 6"/>
    <property type="match status" value="1"/>
</dbReference>
<dbReference type="Proteomes" id="UP000326759">
    <property type="component" value="Unassembled WGS sequence"/>
</dbReference>
<dbReference type="PROSITE" id="PS50097">
    <property type="entry name" value="BTB"/>
    <property type="match status" value="1"/>
</dbReference>
<comment type="caution">
    <text evidence="3">The sequence shown here is derived from an EMBL/GenBank/DDBJ whole genome shotgun (WGS) entry which is preliminary data.</text>
</comment>
<dbReference type="SMART" id="SM00225">
    <property type="entry name" value="BTB"/>
    <property type="match status" value="1"/>
</dbReference>
<dbReference type="PANTHER" id="PTHR23110">
    <property type="entry name" value="BTB DOMAIN TRANSCRIPTION FACTOR"/>
    <property type="match status" value="1"/>
</dbReference>
<protein>
    <submittedName>
        <fullName evidence="3">Longitudinals lacking protein-like</fullName>
    </submittedName>
</protein>
<dbReference type="InterPro" id="IPR000210">
    <property type="entry name" value="BTB/POZ_dom"/>
</dbReference>
<dbReference type="GO" id="GO:0005634">
    <property type="term" value="C:nucleus"/>
    <property type="evidence" value="ECO:0007669"/>
    <property type="project" value="TreeGrafter"/>
</dbReference>
<dbReference type="Pfam" id="PF00651">
    <property type="entry name" value="BTB"/>
    <property type="match status" value="1"/>
</dbReference>
<keyword evidence="1" id="KW-0539">Nucleus</keyword>
<feature type="domain" description="BTB" evidence="2">
    <location>
        <begin position="34"/>
        <end position="99"/>
    </location>
</feature>
<dbReference type="AlphaFoldDB" id="A0A5N5SRD2"/>
<organism evidence="3 4">
    <name type="scientific">Armadillidium nasatum</name>
    <dbReference type="NCBI Taxonomy" id="96803"/>
    <lineage>
        <taxon>Eukaryota</taxon>
        <taxon>Metazoa</taxon>
        <taxon>Ecdysozoa</taxon>
        <taxon>Arthropoda</taxon>
        <taxon>Crustacea</taxon>
        <taxon>Multicrustacea</taxon>
        <taxon>Malacostraca</taxon>
        <taxon>Eumalacostraca</taxon>
        <taxon>Peracarida</taxon>
        <taxon>Isopoda</taxon>
        <taxon>Oniscidea</taxon>
        <taxon>Crinocheta</taxon>
        <taxon>Armadillidiidae</taxon>
        <taxon>Armadillidium</taxon>
    </lineage>
</organism>
<dbReference type="EMBL" id="SEYY01021095">
    <property type="protein sequence ID" value="KAB7496701.1"/>
    <property type="molecule type" value="Genomic_DNA"/>
</dbReference>
<dbReference type="InterPro" id="IPR051095">
    <property type="entry name" value="Dros_DevTransReg"/>
</dbReference>
<dbReference type="GO" id="GO:0006357">
    <property type="term" value="P:regulation of transcription by RNA polymerase II"/>
    <property type="evidence" value="ECO:0007669"/>
    <property type="project" value="TreeGrafter"/>
</dbReference>
<keyword evidence="4" id="KW-1185">Reference proteome</keyword>
<accession>A0A5N5SRD2</accession>
<dbReference type="CDD" id="cd18315">
    <property type="entry name" value="BTB_POZ_BAB-like"/>
    <property type="match status" value="1"/>
</dbReference>
<gene>
    <name evidence="3" type="primary">lolal_0</name>
    <name evidence="3" type="ORF">Anas_06756</name>
</gene>
<evidence type="ECO:0000256" key="1">
    <source>
        <dbReference type="ARBA" id="ARBA00023242"/>
    </source>
</evidence>
<dbReference type="Gene3D" id="3.30.710.10">
    <property type="entry name" value="Potassium Channel Kv1.1, Chain A"/>
    <property type="match status" value="1"/>
</dbReference>
<proteinExistence type="predicted"/>
<evidence type="ECO:0000313" key="3">
    <source>
        <dbReference type="EMBL" id="KAB7496701.1"/>
    </source>
</evidence>
<evidence type="ECO:0000259" key="2">
    <source>
        <dbReference type="PROSITE" id="PS50097"/>
    </source>
</evidence>
<name>A0A5N5SRD2_9CRUS</name>
<reference evidence="3 4" key="1">
    <citation type="journal article" date="2019" name="PLoS Biol.">
        <title>Sex chromosomes control vertical transmission of feminizing Wolbachia symbionts in an isopod.</title>
        <authorList>
            <person name="Becking T."/>
            <person name="Chebbi M.A."/>
            <person name="Giraud I."/>
            <person name="Moumen B."/>
            <person name="Laverre T."/>
            <person name="Caubet Y."/>
            <person name="Peccoud J."/>
            <person name="Gilbert C."/>
            <person name="Cordaux R."/>
        </authorList>
    </citation>
    <scope>NUCLEOTIDE SEQUENCE [LARGE SCALE GENOMIC DNA]</scope>
    <source>
        <strain evidence="3">ANa2</strain>
        <tissue evidence="3">Whole body excluding digestive tract and cuticle</tissue>
    </source>
</reference>